<sequence length="50" mass="5157">MKIQNPYRLGLLAGLGVLTALVIGGALVSLGTVLTYVARPSSWPSASTRS</sequence>
<dbReference type="EMBL" id="MDHH01000003">
    <property type="protein sequence ID" value="OUE01260.1"/>
    <property type="molecule type" value="Genomic_DNA"/>
</dbReference>
<feature type="transmembrane region" description="Helical" evidence="1">
    <location>
        <begin position="12"/>
        <end position="38"/>
    </location>
</feature>
<accession>A0A251XFT0</accession>
<keyword evidence="3" id="KW-1185">Reference proteome</keyword>
<keyword evidence="1" id="KW-0472">Membrane</keyword>
<reference evidence="2 3" key="1">
    <citation type="submission" date="2016-08" db="EMBL/GenBank/DDBJ databases">
        <title>Genome sequence of Clavibacter michiganensis subsp. michiganensis strain CASJ007.</title>
        <authorList>
            <person name="Thapa S.P."/>
            <person name="Coaker G."/>
        </authorList>
    </citation>
    <scope>NUCLEOTIDE SEQUENCE [LARGE SCALE GENOMIC DNA]</scope>
    <source>
        <strain evidence="2">CASJ007</strain>
    </source>
</reference>
<dbReference type="AlphaFoldDB" id="A0A251XFT0"/>
<proteinExistence type="predicted"/>
<name>A0A251XFT0_CLAMM</name>
<dbReference type="Proteomes" id="UP000195062">
    <property type="component" value="Unassembled WGS sequence"/>
</dbReference>
<keyword evidence="1" id="KW-0812">Transmembrane</keyword>
<evidence type="ECO:0000256" key="1">
    <source>
        <dbReference type="SAM" id="Phobius"/>
    </source>
</evidence>
<comment type="caution">
    <text evidence="2">The sequence shown here is derived from an EMBL/GenBank/DDBJ whole genome shotgun (WGS) entry which is preliminary data.</text>
</comment>
<protein>
    <submittedName>
        <fullName evidence="2">Uncharacterized protein</fullName>
    </submittedName>
</protein>
<evidence type="ECO:0000313" key="2">
    <source>
        <dbReference type="EMBL" id="OUE01260.1"/>
    </source>
</evidence>
<keyword evidence="1" id="KW-1133">Transmembrane helix</keyword>
<evidence type="ECO:0000313" key="3">
    <source>
        <dbReference type="Proteomes" id="UP000195062"/>
    </source>
</evidence>
<gene>
    <name evidence="2" type="ORF">CMMCAS07_13205</name>
</gene>
<organism evidence="2 3">
    <name type="scientific">Clavibacter michiganensis subsp. michiganensis</name>
    <dbReference type="NCBI Taxonomy" id="33013"/>
    <lineage>
        <taxon>Bacteria</taxon>
        <taxon>Bacillati</taxon>
        <taxon>Actinomycetota</taxon>
        <taxon>Actinomycetes</taxon>
        <taxon>Micrococcales</taxon>
        <taxon>Microbacteriaceae</taxon>
        <taxon>Clavibacter</taxon>
    </lineage>
</organism>